<reference evidence="2 3" key="1">
    <citation type="submission" date="2024-09" db="EMBL/GenBank/DDBJ databases">
        <title>Chromosome-scale assembly of Riccia sorocarpa.</title>
        <authorList>
            <person name="Paukszto L."/>
        </authorList>
    </citation>
    <scope>NUCLEOTIDE SEQUENCE [LARGE SCALE GENOMIC DNA]</scope>
    <source>
        <strain evidence="2">LP-2024</strain>
        <tissue evidence="2">Aerial parts of the thallus</tissue>
    </source>
</reference>
<proteinExistence type="predicted"/>
<feature type="region of interest" description="Disordered" evidence="1">
    <location>
        <begin position="163"/>
        <end position="231"/>
    </location>
</feature>
<sequence length="354" mass="38226">MEQVCPVAKGDNFIPVISKASQARRKFGDGKDTAENSNLKAVFEKNLAANPFHTLAGAFDVDMPEESEPAATQEETRDLDEELQHKEVKRIEDLVLPVTEPPENPDNITILSPEEMQRSGSGLAALHGGSDGHQNTSEKQNSTSWGDVVDDMVRAEGELAASVLAKTEPEVEHNETPENSLAKVDEDDELADPAQSSSVEREREAEKEAFPLNLGSDVSEQAASGKAPPSVIFSAKREVDGLVAVGDSQGREPTWRRLLGGRPRHQRGVSPLEELADEVLEPNLGSETIGILGDNINLDPDNLSELGEDEEKPPDIPGVEGESKDDKGVSFSFSKRTGGLHQTGSFLVSTKSKF</sequence>
<organism evidence="2 3">
    <name type="scientific">Riccia sorocarpa</name>
    <dbReference type="NCBI Taxonomy" id="122646"/>
    <lineage>
        <taxon>Eukaryota</taxon>
        <taxon>Viridiplantae</taxon>
        <taxon>Streptophyta</taxon>
        <taxon>Embryophyta</taxon>
        <taxon>Marchantiophyta</taxon>
        <taxon>Marchantiopsida</taxon>
        <taxon>Marchantiidae</taxon>
        <taxon>Marchantiales</taxon>
        <taxon>Ricciaceae</taxon>
        <taxon>Riccia</taxon>
    </lineage>
</organism>
<gene>
    <name evidence="2" type="ORF">R1sor_023420</name>
</gene>
<name>A0ABD3GTL2_9MARC</name>
<protein>
    <submittedName>
        <fullName evidence="2">Uncharacterized protein</fullName>
    </submittedName>
</protein>
<evidence type="ECO:0000256" key="1">
    <source>
        <dbReference type="SAM" id="MobiDB-lite"/>
    </source>
</evidence>
<accession>A0ABD3GTL2</accession>
<feature type="region of interest" description="Disordered" evidence="1">
    <location>
        <begin position="117"/>
        <end position="144"/>
    </location>
</feature>
<comment type="caution">
    <text evidence="2">The sequence shown here is derived from an EMBL/GenBank/DDBJ whole genome shotgun (WGS) entry which is preliminary data.</text>
</comment>
<feature type="region of interest" description="Disordered" evidence="1">
    <location>
        <begin position="291"/>
        <end position="354"/>
    </location>
</feature>
<feature type="compositionally biased region" description="Polar residues" evidence="1">
    <location>
        <begin position="331"/>
        <end position="354"/>
    </location>
</feature>
<feature type="compositionally biased region" description="Basic and acidic residues" evidence="1">
    <location>
        <begin position="167"/>
        <end position="176"/>
    </location>
</feature>
<dbReference type="AlphaFoldDB" id="A0ABD3GTL2"/>
<keyword evidence="3" id="KW-1185">Reference proteome</keyword>
<evidence type="ECO:0000313" key="3">
    <source>
        <dbReference type="Proteomes" id="UP001633002"/>
    </source>
</evidence>
<evidence type="ECO:0000313" key="2">
    <source>
        <dbReference type="EMBL" id="KAL3680464.1"/>
    </source>
</evidence>
<dbReference type="EMBL" id="JBJQOH010000007">
    <property type="protein sequence ID" value="KAL3680464.1"/>
    <property type="molecule type" value="Genomic_DNA"/>
</dbReference>
<feature type="compositionally biased region" description="Basic and acidic residues" evidence="1">
    <location>
        <begin position="199"/>
        <end position="209"/>
    </location>
</feature>
<feature type="compositionally biased region" description="Polar residues" evidence="1">
    <location>
        <begin position="134"/>
        <end position="144"/>
    </location>
</feature>
<dbReference type="Proteomes" id="UP001633002">
    <property type="component" value="Unassembled WGS sequence"/>
</dbReference>